<dbReference type="Proteomes" id="UP000581688">
    <property type="component" value="Unassembled WGS sequence"/>
</dbReference>
<dbReference type="CDD" id="cd24050">
    <property type="entry name" value="ASKHA_NBD_ANMK"/>
    <property type="match status" value="1"/>
</dbReference>
<dbReference type="Gene3D" id="3.30.420.40">
    <property type="match status" value="2"/>
</dbReference>
<comment type="function">
    <text evidence="1">Catalyzes the specific phosphorylation of 1,6-anhydro-N-acetylmuramic acid (anhMurNAc) with the simultaneous cleavage of the 1,6-anhydro ring, generating MurNAc-6-P. Is required for the utilization of anhMurNAc either imported from the medium or derived from its own cell wall murein, and thus plays a role in cell wall recycling.</text>
</comment>
<dbReference type="InterPro" id="IPR005338">
    <property type="entry name" value="Anhydro_N_Ac-Mur_kinase"/>
</dbReference>
<keyword evidence="1 2" id="KW-0808">Transferase</keyword>
<protein>
    <recommendedName>
        <fullName evidence="1">Anhydro-N-acetylmuramic acid kinase</fullName>
        <ecNumber evidence="1">2.7.1.170</ecNumber>
    </recommendedName>
    <alternativeName>
        <fullName evidence="1">AnhMurNAc kinase</fullName>
    </alternativeName>
</protein>
<evidence type="ECO:0000313" key="2">
    <source>
        <dbReference type="EMBL" id="MBB6451705.1"/>
    </source>
</evidence>
<dbReference type="HAMAP" id="MF_01270">
    <property type="entry name" value="AnhMurNAc_kinase"/>
    <property type="match status" value="1"/>
</dbReference>
<evidence type="ECO:0000313" key="3">
    <source>
        <dbReference type="Proteomes" id="UP000581688"/>
    </source>
</evidence>
<keyword evidence="3" id="KW-1185">Reference proteome</keyword>
<gene>
    <name evidence="1" type="primary">anmK</name>
    <name evidence="2" type="ORF">HNQ94_000126</name>
</gene>
<name>A0A841Q1K9_9BACI</name>
<dbReference type="GO" id="GO:0016773">
    <property type="term" value="F:phosphotransferase activity, alcohol group as acceptor"/>
    <property type="evidence" value="ECO:0007669"/>
    <property type="project" value="UniProtKB-UniRule"/>
</dbReference>
<comment type="caution">
    <text evidence="2">The sequence shown here is derived from an EMBL/GenBank/DDBJ whole genome shotgun (WGS) entry which is preliminary data.</text>
</comment>
<dbReference type="GO" id="GO:0016301">
    <property type="term" value="F:kinase activity"/>
    <property type="evidence" value="ECO:0007669"/>
    <property type="project" value="UniProtKB-KW"/>
</dbReference>
<dbReference type="UniPathway" id="UPA00343"/>
<dbReference type="InterPro" id="IPR043129">
    <property type="entry name" value="ATPase_NBD"/>
</dbReference>
<dbReference type="NCBIfam" id="NF007148">
    <property type="entry name" value="PRK09585.3-2"/>
    <property type="match status" value="1"/>
</dbReference>
<comment type="pathway">
    <text evidence="1">Cell wall biogenesis; peptidoglycan recycling.</text>
</comment>
<dbReference type="Pfam" id="PF03702">
    <property type="entry name" value="AnmK"/>
    <property type="match status" value="1"/>
</dbReference>
<keyword evidence="1" id="KW-0119">Carbohydrate metabolism</keyword>
<evidence type="ECO:0000256" key="1">
    <source>
        <dbReference type="HAMAP-Rule" id="MF_01270"/>
    </source>
</evidence>
<dbReference type="EC" id="2.7.1.170" evidence="1"/>
<dbReference type="SUPFAM" id="SSF53067">
    <property type="entry name" value="Actin-like ATPase domain"/>
    <property type="match status" value="1"/>
</dbReference>
<dbReference type="GO" id="GO:0097175">
    <property type="term" value="P:1,6-anhydro-N-acetyl-beta-muramic acid catabolic process"/>
    <property type="evidence" value="ECO:0007669"/>
    <property type="project" value="UniProtKB-UniRule"/>
</dbReference>
<keyword evidence="1" id="KW-0547">Nucleotide-binding</keyword>
<reference evidence="2 3" key="1">
    <citation type="submission" date="2020-08" db="EMBL/GenBank/DDBJ databases">
        <title>Genomic Encyclopedia of Type Strains, Phase IV (KMG-IV): sequencing the most valuable type-strain genomes for metagenomic binning, comparative biology and taxonomic classification.</title>
        <authorList>
            <person name="Goeker M."/>
        </authorList>
    </citation>
    <scope>NUCLEOTIDE SEQUENCE [LARGE SCALE GENOMIC DNA]</scope>
    <source>
        <strain evidence="2 3">DSM 19612</strain>
    </source>
</reference>
<dbReference type="PANTHER" id="PTHR30605">
    <property type="entry name" value="ANHYDRO-N-ACETYLMURAMIC ACID KINASE"/>
    <property type="match status" value="1"/>
</dbReference>
<keyword evidence="1 2" id="KW-0418">Kinase</keyword>
<dbReference type="EMBL" id="JACHGH010000001">
    <property type="protein sequence ID" value="MBB6451705.1"/>
    <property type="molecule type" value="Genomic_DNA"/>
</dbReference>
<comment type="similarity">
    <text evidence="1">Belongs to the anhydro-N-acetylmuramic acid kinase family.</text>
</comment>
<dbReference type="RefSeq" id="WP_246199996.1">
    <property type="nucleotide sequence ID" value="NZ_CADDWK010000007.1"/>
</dbReference>
<accession>A0A841Q1K9</accession>
<dbReference type="AlphaFoldDB" id="A0A841Q1K9"/>
<keyword evidence="1" id="KW-0067">ATP-binding</keyword>
<feature type="binding site" evidence="1">
    <location>
        <begin position="14"/>
        <end position="21"/>
    </location>
    <ligand>
        <name>ATP</name>
        <dbReference type="ChEBI" id="CHEBI:30616"/>
    </ligand>
</feature>
<dbReference type="GO" id="GO:0005524">
    <property type="term" value="F:ATP binding"/>
    <property type="evidence" value="ECO:0007669"/>
    <property type="project" value="UniProtKB-UniRule"/>
</dbReference>
<organism evidence="2 3">
    <name type="scientific">Salirhabdus euzebyi</name>
    <dbReference type="NCBI Taxonomy" id="394506"/>
    <lineage>
        <taxon>Bacteria</taxon>
        <taxon>Bacillati</taxon>
        <taxon>Bacillota</taxon>
        <taxon>Bacilli</taxon>
        <taxon>Bacillales</taxon>
        <taxon>Bacillaceae</taxon>
        <taxon>Salirhabdus</taxon>
    </lineage>
</organism>
<sequence>MQIPKMTVIGLMSGTSLDGMDVAIVDLEKKREEVDFELRYFTTIPYEKGLKDRLEKVVVPDTQSPEISSMNMLLGEVFADGVLHAIKEAGMKASDIDLISSHGQTVFHDPVFKENDQYYRPNTLQLGDISVIAERTGITTIGDFRTRDIAVGGQGAPLVPFLDYSLFQSEEVGRVLVNIGGIANITVIPKAAPSEKVIAYDTGPGNMIVDSFVYWYTNGEQSYDNNGHFANKGKVHQEWLNDLLSHSYYGEAPPKSTGRELFGVDYAKKLWEQAEKMNISELDRIATVTALTAHSLGLALENHIQEDQVSEIYVSGGGWHNGFMMKGLKDYLPKHVTLQSSQELGINSDAKEAISFALFGYLGFNKQPNNLPAATGAGKSVMMGKIAW</sequence>
<dbReference type="UniPathway" id="UPA00544"/>
<dbReference type="PANTHER" id="PTHR30605:SF0">
    <property type="entry name" value="ANHYDRO-N-ACETYLMURAMIC ACID KINASE"/>
    <property type="match status" value="1"/>
</dbReference>
<proteinExistence type="inferred from homology"/>
<dbReference type="GO" id="GO:0006040">
    <property type="term" value="P:amino sugar metabolic process"/>
    <property type="evidence" value="ECO:0007669"/>
    <property type="project" value="InterPro"/>
</dbReference>
<comment type="pathway">
    <text evidence="1">Amino-sugar metabolism; 1,6-anhydro-N-acetylmuramate degradation.</text>
</comment>
<comment type="catalytic activity">
    <reaction evidence="1">
        <text>1,6-anhydro-N-acetyl-beta-muramate + ATP + H2O = N-acetyl-D-muramate 6-phosphate + ADP + H(+)</text>
        <dbReference type="Rhea" id="RHEA:24952"/>
        <dbReference type="ChEBI" id="CHEBI:15377"/>
        <dbReference type="ChEBI" id="CHEBI:15378"/>
        <dbReference type="ChEBI" id="CHEBI:30616"/>
        <dbReference type="ChEBI" id="CHEBI:58690"/>
        <dbReference type="ChEBI" id="CHEBI:58722"/>
        <dbReference type="ChEBI" id="CHEBI:456216"/>
        <dbReference type="EC" id="2.7.1.170"/>
    </reaction>
</comment>
<dbReference type="GO" id="GO:0009254">
    <property type="term" value="P:peptidoglycan turnover"/>
    <property type="evidence" value="ECO:0007669"/>
    <property type="project" value="UniProtKB-UniRule"/>
</dbReference>